<dbReference type="PRINTS" id="PR00032">
    <property type="entry name" value="HTHARAC"/>
</dbReference>
<dbReference type="SUPFAM" id="SSF46689">
    <property type="entry name" value="Homeodomain-like"/>
    <property type="match status" value="1"/>
</dbReference>
<dbReference type="InterPro" id="IPR018060">
    <property type="entry name" value="HTH_AraC"/>
</dbReference>
<organism evidence="5 6">
    <name type="scientific">Paracoccus shanxieyensis</name>
    <dbReference type="NCBI Taxonomy" id="2675752"/>
    <lineage>
        <taxon>Bacteria</taxon>
        <taxon>Pseudomonadati</taxon>
        <taxon>Pseudomonadota</taxon>
        <taxon>Alphaproteobacteria</taxon>
        <taxon>Rhodobacterales</taxon>
        <taxon>Paracoccaceae</taxon>
        <taxon>Paracoccus</taxon>
    </lineage>
</organism>
<dbReference type="Gene3D" id="1.10.10.60">
    <property type="entry name" value="Homeodomain-like"/>
    <property type="match status" value="1"/>
</dbReference>
<evidence type="ECO:0000256" key="2">
    <source>
        <dbReference type="ARBA" id="ARBA00023125"/>
    </source>
</evidence>
<dbReference type="SMART" id="SM00342">
    <property type="entry name" value="HTH_ARAC"/>
    <property type="match status" value="1"/>
</dbReference>
<gene>
    <name evidence="5" type="ORF">GL284_06600</name>
</gene>
<keyword evidence="6" id="KW-1185">Reference proteome</keyword>
<keyword evidence="1" id="KW-0805">Transcription regulation</keyword>
<evidence type="ECO:0000256" key="3">
    <source>
        <dbReference type="ARBA" id="ARBA00023163"/>
    </source>
</evidence>
<evidence type="ECO:0000313" key="5">
    <source>
        <dbReference type="EMBL" id="MTH63931.1"/>
    </source>
</evidence>
<protein>
    <submittedName>
        <fullName evidence="5">Helix-turn-helix domain-containing protein</fullName>
    </submittedName>
</protein>
<accession>A0A6L6IWC4</accession>
<dbReference type="InterPro" id="IPR020449">
    <property type="entry name" value="Tscrpt_reg_AraC-type_HTH"/>
</dbReference>
<dbReference type="GO" id="GO:0005829">
    <property type="term" value="C:cytosol"/>
    <property type="evidence" value="ECO:0007669"/>
    <property type="project" value="TreeGrafter"/>
</dbReference>
<name>A0A6L6IWC4_9RHOB</name>
<keyword evidence="2" id="KW-0238">DNA-binding</keyword>
<dbReference type="Proteomes" id="UP000478740">
    <property type="component" value="Unassembled WGS sequence"/>
</dbReference>
<reference evidence="5 6" key="1">
    <citation type="submission" date="2019-11" db="EMBL/GenBank/DDBJ databases">
        <authorList>
            <person name="Dong K."/>
        </authorList>
    </citation>
    <scope>NUCLEOTIDE SEQUENCE [LARGE SCALE GENOMIC DNA]</scope>
    <source>
        <strain evidence="5 6">DK608</strain>
    </source>
</reference>
<evidence type="ECO:0000259" key="4">
    <source>
        <dbReference type="PROSITE" id="PS01124"/>
    </source>
</evidence>
<keyword evidence="3" id="KW-0804">Transcription</keyword>
<dbReference type="PROSITE" id="PS01124">
    <property type="entry name" value="HTH_ARAC_FAMILY_2"/>
    <property type="match status" value="1"/>
</dbReference>
<evidence type="ECO:0000313" key="6">
    <source>
        <dbReference type="Proteomes" id="UP000478740"/>
    </source>
</evidence>
<dbReference type="GO" id="GO:0000976">
    <property type="term" value="F:transcription cis-regulatory region binding"/>
    <property type="evidence" value="ECO:0007669"/>
    <property type="project" value="TreeGrafter"/>
</dbReference>
<dbReference type="Pfam" id="PF12833">
    <property type="entry name" value="HTH_18"/>
    <property type="match status" value="1"/>
</dbReference>
<evidence type="ECO:0000256" key="1">
    <source>
        <dbReference type="ARBA" id="ARBA00023015"/>
    </source>
</evidence>
<sequence>MTTHDTPLIHGDAGPAVMIVPITQATAATFADLFIRLTFLCFIQTGTKRVVCPVNGEMIAEEGDLIIFPAGSLVTLENRPLLNAHYRADGVYFTHDLIDAVFADQGPGAAPSGIQIVRAEPHRPDQILALIQQTLASEALPLPIRRHRLLEPLIWLRHHGVRLPARDDDQPLARLRRLIEADPARPWRAVDAARHFAMSEATFRRWLAKSGHGFAKILHNTRLEAGLALLQSTRAPISQIALDCGFQTPSHFSDAFRKRFGIRPMAIRSTAIRSTAE</sequence>
<dbReference type="AlphaFoldDB" id="A0A6L6IWC4"/>
<dbReference type="GO" id="GO:0003700">
    <property type="term" value="F:DNA-binding transcription factor activity"/>
    <property type="evidence" value="ECO:0007669"/>
    <property type="project" value="InterPro"/>
</dbReference>
<dbReference type="EMBL" id="WMII01000005">
    <property type="protein sequence ID" value="MTH63931.1"/>
    <property type="molecule type" value="Genomic_DNA"/>
</dbReference>
<dbReference type="InterPro" id="IPR009057">
    <property type="entry name" value="Homeodomain-like_sf"/>
</dbReference>
<comment type="caution">
    <text evidence="5">The sequence shown here is derived from an EMBL/GenBank/DDBJ whole genome shotgun (WGS) entry which is preliminary data.</text>
</comment>
<proteinExistence type="predicted"/>
<dbReference type="PANTHER" id="PTHR47894">
    <property type="entry name" value="HTH-TYPE TRANSCRIPTIONAL REGULATOR GADX"/>
    <property type="match status" value="1"/>
</dbReference>
<dbReference type="PANTHER" id="PTHR47894:SF4">
    <property type="entry name" value="HTH-TYPE TRANSCRIPTIONAL REGULATOR GADX"/>
    <property type="match status" value="1"/>
</dbReference>
<feature type="domain" description="HTH araC/xylS-type" evidence="4">
    <location>
        <begin position="173"/>
        <end position="270"/>
    </location>
</feature>
<dbReference type="RefSeq" id="WP_155043809.1">
    <property type="nucleotide sequence ID" value="NZ_WMIH01000004.1"/>
</dbReference>